<evidence type="ECO:0000256" key="6">
    <source>
        <dbReference type="ARBA" id="ARBA00022840"/>
    </source>
</evidence>
<evidence type="ECO:0000256" key="4">
    <source>
        <dbReference type="ARBA" id="ARBA00022490"/>
    </source>
</evidence>
<dbReference type="GO" id="GO:0051082">
    <property type="term" value="F:unfolded protein binding"/>
    <property type="evidence" value="ECO:0007669"/>
    <property type="project" value="InterPro"/>
</dbReference>
<gene>
    <name evidence="12" type="ORF">Fcan01_27584</name>
</gene>
<dbReference type="SUPFAM" id="SSF54849">
    <property type="entry name" value="GroEL-intermediate domain like"/>
    <property type="match status" value="1"/>
</dbReference>
<evidence type="ECO:0000256" key="3">
    <source>
        <dbReference type="ARBA" id="ARBA00016981"/>
    </source>
</evidence>
<dbReference type="InterPro" id="IPR002194">
    <property type="entry name" value="Chaperonin_TCP-1_CS"/>
</dbReference>
<dbReference type="InterPro" id="IPR027410">
    <property type="entry name" value="TCP-1-like_intermed_sf"/>
</dbReference>
<dbReference type="PRINTS" id="PR00304">
    <property type="entry name" value="TCOMPLEXTCP1"/>
</dbReference>
<comment type="caution">
    <text evidence="12">The sequence shown here is derived from an EMBL/GenBank/DDBJ whole genome shotgun (WGS) entry which is preliminary data.</text>
</comment>
<dbReference type="GO" id="GO:0140662">
    <property type="term" value="F:ATP-dependent protein folding chaperone"/>
    <property type="evidence" value="ECO:0007669"/>
    <property type="project" value="InterPro"/>
</dbReference>
<protein>
    <recommendedName>
        <fullName evidence="3">T-complex protein 1 subunit theta</fullName>
    </recommendedName>
    <alternativeName>
        <fullName evidence="8">CCT-theta</fullName>
    </alternativeName>
</protein>
<keyword evidence="6 11" id="KW-0067">ATP-binding</keyword>
<dbReference type="Pfam" id="PF00118">
    <property type="entry name" value="Cpn60_TCP1"/>
    <property type="match status" value="1"/>
</dbReference>
<dbReference type="PROSITE" id="PS00995">
    <property type="entry name" value="TCP1_3"/>
    <property type="match status" value="1"/>
</dbReference>
<dbReference type="NCBIfam" id="TIGR02346">
    <property type="entry name" value="chap_CCT_theta"/>
    <property type="match status" value="1"/>
</dbReference>
<dbReference type="InterPro" id="IPR002423">
    <property type="entry name" value="Cpn60/GroEL/TCP-1"/>
</dbReference>
<dbReference type="OrthoDB" id="1748577at2759"/>
<dbReference type="AlphaFoldDB" id="A0A226CXZ9"/>
<dbReference type="Gene3D" id="1.10.560.10">
    <property type="entry name" value="GroEL-like equatorial domain"/>
    <property type="match status" value="1"/>
</dbReference>
<dbReference type="PANTHER" id="PTHR11353">
    <property type="entry name" value="CHAPERONIN"/>
    <property type="match status" value="1"/>
</dbReference>
<dbReference type="CDD" id="cd03341">
    <property type="entry name" value="TCP1_theta"/>
    <property type="match status" value="1"/>
</dbReference>
<dbReference type="Gene3D" id="3.50.7.10">
    <property type="entry name" value="GroEL"/>
    <property type="match status" value="1"/>
</dbReference>
<reference evidence="12 13" key="1">
    <citation type="submission" date="2015-12" db="EMBL/GenBank/DDBJ databases">
        <title>The genome of Folsomia candida.</title>
        <authorList>
            <person name="Faddeeva A."/>
            <person name="Derks M.F."/>
            <person name="Anvar Y."/>
            <person name="Smit S."/>
            <person name="Van Straalen N."/>
            <person name="Roelofs D."/>
        </authorList>
    </citation>
    <scope>NUCLEOTIDE SEQUENCE [LARGE SCALE GENOMIC DNA]</scope>
    <source>
        <strain evidence="12 13">VU population</strain>
        <tissue evidence="12">Whole body</tissue>
    </source>
</reference>
<keyword evidence="5 11" id="KW-0547">Nucleotide-binding</keyword>
<dbReference type="FunFam" id="3.50.7.10:FF:000008">
    <property type="entry name" value="T-complex protein 1 subunit theta"/>
    <property type="match status" value="1"/>
</dbReference>
<evidence type="ECO:0000256" key="10">
    <source>
        <dbReference type="ARBA" id="ARBA00064252"/>
    </source>
</evidence>
<keyword evidence="4" id="KW-0963">Cytoplasm</keyword>
<evidence type="ECO:0000256" key="11">
    <source>
        <dbReference type="RuleBase" id="RU004187"/>
    </source>
</evidence>
<evidence type="ECO:0000256" key="2">
    <source>
        <dbReference type="ARBA" id="ARBA00008020"/>
    </source>
</evidence>
<dbReference type="OMA" id="WGLKYAV"/>
<comment type="subcellular location">
    <subcellularLocation>
        <location evidence="1">Cytoplasm</location>
    </subcellularLocation>
</comment>
<dbReference type="Gene3D" id="3.30.260.10">
    <property type="entry name" value="TCP-1-like chaperonin intermediate domain"/>
    <property type="match status" value="1"/>
</dbReference>
<dbReference type="InterPro" id="IPR017998">
    <property type="entry name" value="Chaperone_TCP-1"/>
</dbReference>
<dbReference type="SUPFAM" id="SSF52029">
    <property type="entry name" value="GroEL apical domain-like"/>
    <property type="match status" value="1"/>
</dbReference>
<keyword evidence="13" id="KW-1185">Reference proteome</keyword>
<evidence type="ECO:0000256" key="9">
    <source>
        <dbReference type="ARBA" id="ARBA00058723"/>
    </source>
</evidence>
<accession>A0A226CXZ9</accession>
<dbReference type="GO" id="GO:0005737">
    <property type="term" value="C:cytoplasm"/>
    <property type="evidence" value="ECO:0007669"/>
    <property type="project" value="UniProtKB-SubCell"/>
</dbReference>
<name>A0A226CXZ9_FOLCA</name>
<organism evidence="12 13">
    <name type="scientific">Folsomia candida</name>
    <name type="common">Springtail</name>
    <dbReference type="NCBI Taxonomy" id="158441"/>
    <lineage>
        <taxon>Eukaryota</taxon>
        <taxon>Metazoa</taxon>
        <taxon>Ecdysozoa</taxon>
        <taxon>Arthropoda</taxon>
        <taxon>Hexapoda</taxon>
        <taxon>Collembola</taxon>
        <taxon>Entomobryomorpha</taxon>
        <taxon>Isotomoidea</taxon>
        <taxon>Isotomidae</taxon>
        <taxon>Proisotominae</taxon>
        <taxon>Folsomia</taxon>
    </lineage>
</organism>
<evidence type="ECO:0000313" key="12">
    <source>
        <dbReference type="EMBL" id="OXA37660.1"/>
    </source>
</evidence>
<evidence type="ECO:0000256" key="1">
    <source>
        <dbReference type="ARBA" id="ARBA00004496"/>
    </source>
</evidence>
<evidence type="ECO:0000313" key="13">
    <source>
        <dbReference type="Proteomes" id="UP000198287"/>
    </source>
</evidence>
<dbReference type="InterPro" id="IPR012721">
    <property type="entry name" value="Chap_CCT_theta"/>
</dbReference>
<evidence type="ECO:0000256" key="7">
    <source>
        <dbReference type="ARBA" id="ARBA00023186"/>
    </source>
</evidence>
<dbReference type="InterPro" id="IPR027409">
    <property type="entry name" value="GroEL-like_apical_dom_sf"/>
</dbReference>
<comment type="similarity">
    <text evidence="2 11">Belongs to the TCP-1 chaperonin family.</text>
</comment>
<dbReference type="GO" id="GO:0016887">
    <property type="term" value="F:ATP hydrolysis activity"/>
    <property type="evidence" value="ECO:0007669"/>
    <property type="project" value="InterPro"/>
</dbReference>
<dbReference type="PROSITE" id="PS00750">
    <property type="entry name" value="TCP1_1"/>
    <property type="match status" value="1"/>
</dbReference>
<dbReference type="Proteomes" id="UP000198287">
    <property type="component" value="Unassembled WGS sequence"/>
</dbReference>
<dbReference type="SUPFAM" id="SSF48592">
    <property type="entry name" value="GroEL equatorial domain-like"/>
    <property type="match status" value="1"/>
</dbReference>
<keyword evidence="7 11" id="KW-0143">Chaperone</keyword>
<evidence type="ECO:0000256" key="5">
    <source>
        <dbReference type="ARBA" id="ARBA00022741"/>
    </source>
</evidence>
<dbReference type="GO" id="GO:0005524">
    <property type="term" value="F:ATP binding"/>
    <property type="evidence" value="ECO:0007669"/>
    <property type="project" value="UniProtKB-KW"/>
</dbReference>
<evidence type="ECO:0000256" key="8">
    <source>
        <dbReference type="ARBA" id="ARBA00029602"/>
    </source>
</evidence>
<dbReference type="STRING" id="158441.A0A226CXZ9"/>
<proteinExistence type="inferred from homology"/>
<sequence length="548" mass="59244">MALHVPKAAGFASMLKEGSRHFSGLEEAVNRNINACKEFAESLRSAYGPCGMNKMIINHIEKLFVTNDAGTIMHELDVEHPAAKIMVLASQMQEQEVGDGTNFVILFAAALLEGADDLLKMGLTPSQISDGFEIALEKAMAILPSLSLGEIKDFRDEKQVYNAIRTSVMSKQLGNEDLIAKLVTKACVAVIPDKQTTFNVDNIRVCKILGSSIHASEVMQGLVFKRNVETAIIKKSNAKIAVFTCPLDITQTETKGTVLIKTAKELMNFSQGEEAMLENQIKAIADSGASVVITGGKIGDMALHFLNKYNLMAIRLLSKFDLRRVCKSVNATASPKVEKPIPEDLGYADEVYVDELGDTSIVVIKVGTTESKIATIVLRGATDNYLDDIERAINDGVNTYKGITKDGKLLPGAGATEIELARQIESYGETLPGLEQYSVKKFASALESFIKIFADNSGKKSNEVLARIIAAHHAGQKNIGFDISDDSKDSLIDVEAAGIVDLYNGKEWAIQYATKAAVTILIVDQIIMAKRAGGPAPRPAKGGDQDDD</sequence>
<comment type="subunit">
    <text evidence="10">Heterooligomeric complex.</text>
</comment>
<dbReference type="EMBL" id="LNIX01000054">
    <property type="protein sequence ID" value="OXA37660.1"/>
    <property type="molecule type" value="Genomic_DNA"/>
</dbReference>
<dbReference type="InterPro" id="IPR027413">
    <property type="entry name" value="GROEL-like_equatorial_sf"/>
</dbReference>
<comment type="function">
    <text evidence="9">Molecular chaperone; assists the folding of proteins upon ATP hydrolysis. Known to play a role, in vitro, in the folding of actin and tubulin. Required for correct subcellular localization of pgl-1.</text>
</comment>